<comment type="caution">
    <text evidence="2">The sequence shown here is derived from an EMBL/GenBank/DDBJ whole genome shotgun (WGS) entry which is preliminary data.</text>
</comment>
<gene>
    <name evidence="2" type="ORF">HNQ52_001523</name>
</gene>
<dbReference type="InterPro" id="IPR055507">
    <property type="entry name" value="DUF7079"/>
</dbReference>
<dbReference type="RefSeq" id="WP_183960502.1">
    <property type="nucleotide sequence ID" value="NZ_JACHHP010000002.1"/>
</dbReference>
<dbReference type="Proteomes" id="UP000521199">
    <property type="component" value="Unassembled WGS sequence"/>
</dbReference>
<organism evidence="2 3">
    <name type="scientific">Chiayiivirga flava</name>
    <dbReference type="NCBI Taxonomy" id="659595"/>
    <lineage>
        <taxon>Bacteria</taxon>
        <taxon>Pseudomonadati</taxon>
        <taxon>Pseudomonadota</taxon>
        <taxon>Gammaproteobacteria</taxon>
        <taxon>Lysobacterales</taxon>
        <taxon>Lysobacteraceae</taxon>
        <taxon>Chiayiivirga</taxon>
    </lineage>
</organism>
<dbReference type="AlphaFoldDB" id="A0A7W8D4X9"/>
<reference evidence="2 3" key="1">
    <citation type="submission" date="2020-08" db="EMBL/GenBank/DDBJ databases">
        <title>Genomic Encyclopedia of Type Strains, Phase IV (KMG-IV): sequencing the most valuable type-strain genomes for metagenomic binning, comparative biology and taxonomic classification.</title>
        <authorList>
            <person name="Goeker M."/>
        </authorList>
    </citation>
    <scope>NUCLEOTIDE SEQUENCE [LARGE SCALE GENOMIC DNA]</scope>
    <source>
        <strain evidence="2 3">DSM 24163</strain>
    </source>
</reference>
<sequence length="124" mass="14354">MRPPSEDIDDRAPVWDWMQQVWMDTDPAILLPAIARACAESKYTLDELEAIFWNEVRPAVSFNLGLSPVPEWAGFDIAWLKARVLRTSRFGKPLPRRWLHPYASGWWTTLRAAIVRCRDACDAR</sequence>
<evidence type="ECO:0000259" key="1">
    <source>
        <dbReference type="Pfam" id="PF23296"/>
    </source>
</evidence>
<evidence type="ECO:0000313" key="2">
    <source>
        <dbReference type="EMBL" id="MBB5207994.1"/>
    </source>
</evidence>
<feature type="domain" description="DUF7079" evidence="1">
    <location>
        <begin position="10"/>
        <end position="109"/>
    </location>
</feature>
<evidence type="ECO:0000313" key="3">
    <source>
        <dbReference type="Proteomes" id="UP000521199"/>
    </source>
</evidence>
<accession>A0A7W8D4X9</accession>
<protein>
    <recommendedName>
        <fullName evidence="1">DUF7079 domain-containing protein</fullName>
    </recommendedName>
</protein>
<dbReference type="Pfam" id="PF23296">
    <property type="entry name" value="DUF7079"/>
    <property type="match status" value="1"/>
</dbReference>
<dbReference type="EMBL" id="JACHHP010000002">
    <property type="protein sequence ID" value="MBB5207994.1"/>
    <property type="molecule type" value="Genomic_DNA"/>
</dbReference>
<proteinExistence type="predicted"/>
<keyword evidence="3" id="KW-1185">Reference proteome</keyword>
<name>A0A7W8D4X9_9GAMM</name>